<dbReference type="InterPro" id="IPR056367">
    <property type="entry name" value="ASKHA_NBD_ParM_R1-like"/>
</dbReference>
<dbReference type="Gene3D" id="3.30.420.40">
    <property type="match status" value="2"/>
</dbReference>
<feature type="domain" description="Plasmid segregation protein ParM C-terminal" evidence="2">
    <location>
        <begin position="159"/>
        <end position="316"/>
    </location>
</feature>
<dbReference type="EMBL" id="CP123533">
    <property type="protein sequence ID" value="WGM08906.1"/>
    <property type="molecule type" value="Genomic_DNA"/>
</dbReference>
<evidence type="ECO:0000259" key="2">
    <source>
        <dbReference type="Pfam" id="PF21523"/>
    </source>
</evidence>
<evidence type="ECO:0000313" key="5">
    <source>
        <dbReference type="Proteomes" id="UP000295134"/>
    </source>
</evidence>
<dbReference type="RefSeq" id="WP_135679155.1">
    <property type="nucleotide sequence ID" value="NZ_CP038623.1"/>
</dbReference>
<accession>A0A4P7L790</accession>
<dbReference type="SUPFAM" id="SSF53067">
    <property type="entry name" value="Actin-like ATPase domain"/>
    <property type="match status" value="2"/>
</dbReference>
<dbReference type="InterPro" id="IPR009440">
    <property type="entry name" value="ParM/StbA_N"/>
</dbReference>
<feature type="domain" description="Plasmid segregation protein ParM/StbA N-terminal" evidence="1">
    <location>
        <begin position="1"/>
        <end position="157"/>
    </location>
</feature>
<evidence type="ECO:0000313" key="3">
    <source>
        <dbReference type="EMBL" id="QBY46870.1"/>
    </source>
</evidence>
<geneLocation type="plasmid" evidence="4 6">
    <name>paNv_CAN10</name>
</geneLocation>
<keyword evidence="6" id="KW-1185">Reference proteome</keyword>
<dbReference type="EMBL" id="CP038623">
    <property type="protein sequence ID" value="QBY46870.1"/>
    <property type="molecule type" value="Genomic_DNA"/>
</dbReference>
<sequence length="318" mass="35212">MKIYIDDGSTNIKLTWSEEGIQKYFISPNSFKRDWSVSFGDSHSSNYTINGEMYSFDAISPIAVTTTNVGYQYSDVNVIAVHHALLQSKLPPQDVEIVVSLPIAEYFDTKNQPNFANIQRKKDNFKKLVEVKGGQTFNIINVEVMPESIPAGFSIAKALDDLDSLLIVDLGGTTLDIAQVMGKMSGVSKIYGNSHLGVSMMTQSVKEALSLAKTNGSNYLADDIIIHSHDMNYLKRRINDASQINQVLASLKESKHRLINRVLDAVNTFSGYTHVMVIGGGAEIITDAIKSHCVTREDRFFKSKNPQFDLVNGMFSIG</sequence>
<dbReference type="GeneID" id="39751721"/>
<reference evidence="4" key="2">
    <citation type="submission" date="2023-04" db="EMBL/GenBank/DDBJ databases">
        <title>Genome dynamics across the evolutionary transition to endosymbiosis.</title>
        <authorList>
            <person name="Siozios S."/>
            <person name="Nadal-Jimenez P."/>
            <person name="Azagi T."/>
            <person name="Sprong H."/>
            <person name="Frost C.L."/>
            <person name="Parratt S.R."/>
            <person name="Taylor G."/>
            <person name="Brettell L."/>
            <person name="Lew K.C."/>
            <person name="Croft L."/>
            <person name="King K.C."/>
            <person name="Brockhurst M.A."/>
            <person name="Hypsa V."/>
            <person name="Novakova E."/>
            <person name="Darby A.C."/>
            <person name="Hurst G.D.D."/>
        </authorList>
    </citation>
    <scope>NUCLEOTIDE SEQUENCE</scope>
    <source>
        <strain evidence="4">ANv_CAN</strain>
        <plasmid evidence="4">paNv_CAN10</plasmid>
    </source>
</reference>
<proteinExistence type="predicted"/>
<reference evidence="3 5" key="1">
    <citation type="submission" date="2019-03" db="EMBL/GenBank/DDBJ databases">
        <title>Long-read sequencing reveals hyperdense prophage content in a complex bacterial symbiont genome.</title>
        <authorList>
            <person name="Frost C.L."/>
            <person name="Siozios S."/>
            <person name="Nadal-Jimenez P."/>
            <person name="Brockhurst M.A."/>
            <person name="King K.C."/>
            <person name="Darby A.C."/>
            <person name="Hurst G.D.D."/>
        </authorList>
    </citation>
    <scope>NUCLEOTIDE SEQUENCE [LARGE SCALE GENOMIC DNA]</scope>
    <source>
        <strain evidence="3 5">FIN</strain>
        <plasmid evidence="3">pArsFIN11</plasmid>
        <plasmid evidence="5">parsfin11</plasmid>
    </source>
</reference>
<dbReference type="CDD" id="cd24022">
    <property type="entry name" value="ASKHA_NBD_ParM_R1-like"/>
    <property type="match status" value="1"/>
</dbReference>
<keyword evidence="3" id="KW-0614">Plasmid</keyword>
<geneLocation type="plasmid" evidence="5">
    <name>parsfin11</name>
</geneLocation>
<name>A0A4P7L790_9GAMM</name>
<protein>
    <submittedName>
        <fullName evidence="3">Plasmid segregation protein ParM</fullName>
    </submittedName>
</protein>
<evidence type="ECO:0000259" key="1">
    <source>
        <dbReference type="Pfam" id="PF06406"/>
    </source>
</evidence>
<organism evidence="3 5">
    <name type="scientific">Arsenophonus nasoniae</name>
    <name type="common">son-killer infecting Nasonia vitripennis</name>
    <dbReference type="NCBI Taxonomy" id="638"/>
    <lineage>
        <taxon>Bacteria</taxon>
        <taxon>Pseudomonadati</taxon>
        <taxon>Pseudomonadota</taxon>
        <taxon>Gammaproteobacteria</taxon>
        <taxon>Enterobacterales</taxon>
        <taxon>Morganellaceae</taxon>
        <taxon>Arsenophonus</taxon>
    </lineage>
</organism>
<dbReference type="InterPro" id="IPR043129">
    <property type="entry name" value="ATPase_NBD"/>
</dbReference>
<gene>
    <name evidence="3" type="primary">parM_19</name>
    <name evidence="3" type="ORF">ArsFIN_54810</name>
    <name evidence="4" type="ORF">QE258_26460</name>
</gene>
<dbReference type="Pfam" id="PF06406">
    <property type="entry name" value="StbA_N"/>
    <property type="match status" value="1"/>
</dbReference>
<geneLocation type="plasmid" evidence="3">
    <name>pArsFIN11</name>
</geneLocation>
<dbReference type="Proteomes" id="UP001177592">
    <property type="component" value="Plasmid paNv_CAN10"/>
</dbReference>
<dbReference type="KEGG" id="ans:ArsFIN_54810"/>
<evidence type="ECO:0000313" key="4">
    <source>
        <dbReference type="EMBL" id="WGM08906.1"/>
    </source>
</evidence>
<dbReference type="AlphaFoldDB" id="A0A4P7L790"/>
<evidence type="ECO:0000313" key="6">
    <source>
        <dbReference type="Proteomes" id="UP001177592"/>
    </source>
</evidence>
<dbReference type="Pfam" id="PF21523">
    <property type="entry name" value="ParM_N"/>
    <property type="match status" value="1"/>
</dbReference>
<dbReference type="InterPro" id="IPR048345">
    <property type="entry name" value="ParM_C"/>
</dbReference>
<dbReference type="Proteomes" id="UP000295134">
    <property type="component" value="Plasmid pArsFIN11"/>
</dbReference>